<dbReference type="GO" id="GO:0006631">
    <property type="term" value="P:fatty acid metabolic process"/>
    <property type="evidence" value="ECO:0007669"/>
    <property type="project" value="InterPro"/>
</dbReference>
<dbReference type="InterPro" id="IPR036291">
    <property type="entry name" value="NAD(P)-bd_dom_sf"/>
</dbReference>
<dbReference type="Gene3D" id="3.40.50.720">
    <property type="entry name" value="NAD(P)-binding Rossmann-like Domain"/>
    <property type="match status" value="1"/>
</dbReference>
<evidence type="ECO:0000256" key="2">
    <source>
        <dbReference type="ARBA" id="ARBA00009463"/>
    </source>
</evidence>
<reference evidence="6 7" key="1">
    <citation type="submission" date="2020-06" db="EMBL/GenBank/DDBJ databases">
        <title>Genomic analysis of Salicibibacter sp. NKC21-4.</title>
        <authorList>
            <person name="Oh Y.J."/>
        </authorList>
    </citation>
    <scope>NUCLEOTIDE SEQUENCE [LARGE SCALE GENOMIC DNA]</scope>
    <source>
        <strain evidence="6 7">NKC21-4</strain>
    </source>
</reference>
<dbReference type="InterPro" id="IPR008927">
    <property type="entry name" value="6-PGluconate_DH-like_C_sf"/>
</dbReference>
<evidence type="ECO:0000313" key="6">
    <source>
        <dbReference type="EMBL" id="QQK80281.1"/>
    </source>
</evidence>
<evidence type="ECO:0000256" key="1">
    <source>
        <dbReference type="ARBA" id="ARBA00005086"/>
    </source>
</evidence>
<dbReference type="GO" id="GO:0070403">
    <property type="term" value="F:NAD+ binding"/>
    <property type="evidence" value="ECO:0007669"/>
    <property type="project" value="InterPro"/>
</dbReference>
<organism evidence="6 7">
    <name type="scientific">Salicibibacter cibi</name>
    <dbReference type="NCBI Taxonomy" id="2743001"/>
    <lineage>
        <taxon>Bacteria</taxon>
        <taxon>Bacillati</taxon>
        <taxon>Bacillota</taxon>
        <taxon>Bacilli</taxon>
        <taxon>Bacillales</taxon>
        <taxon>Bacillaceae</taxon>
        <taxon>Salicibibacter</taxon>
    </lineage>
</organism>
<feature type="domain" description="3-hydroxyacyl-CoA dehydrogenase C-terminal" evidence="4">
    <location>
        <begin position="80"/>
        <end position="176"/>
    </location>
</feature>
<proteinExistence type="inferred from homology"/>
<comment type="similarity">
    <text evidence="2">Belongs to the 3-hydroxyacyl-CoA dehydrogenase family.</text>
</comment>
<dbReference type="AlphaFoldDB" id="A0A7T6ZB68"/>
<protein>
    <recommendedName>
        <fullName evidence="8">3-hydroxyacyl-CoA dehydrogenase C-terminal domain-containing protein</fullName>
    </recommendedName>
</protein>
<evidence type="ECO:0008006" key="8">
    <source>
        <dbReference type="Google" id="ProtNLM"/>
    </source>
</evidence>
<dbReference type="EMBL" id="CP054706">
    <property type="protein sequence ID" value="QQK80281.1"/>
    <property type="molecule type" value="Genomic_DNA"/>
</dbReference>
<evidence type="ECO:0000259" key="5">
    <source>
        <dbReference type="Pfam" id="PF02737"/>
    </source>
</evidence>
<dbReference type="SUPFAM" id="SSF48179">
    <property type="entry name" value="6-phosphogluconate dehydrogenase C-terminal domain-like"/>
    <property type="match status" value="1"/>
</dbReference>
<dbReference type="PANTHER" id="PTHR48075:SF5">
    <property type="entry name" value="3-HYDROXYBUTYRYL-COA DEHYDROGENASE"/>
    <property type="match status" value="1"/>
</dbReference>
<dbReference type="GO" id="GO:0016616">
    <property type="term" value="F:oxidoreductase activity, acting on the CH-OH group of donors, NAD or NADP as acceptor"/>
    <property type="evidence" value="ECO:0007669"/>
    <property type="project" value="InterPro"/>
</dbReference>
<dbReference type="Proteomes" id="UP000595349">
    <property type="component" value="Chromosome"/>
</dbReference>
<dbReference type="SUPFAM" id="SSF51735">
    <property type="entry name" value="NAD(P)-binding Rossmann-fold domains"/>
    <property type="match status" value="1"/>
</dbReference>
<dbReference type="Gene3D" id="1.10.1040.10">
    <property type="entry name" value="N-(1-d-carboxylethyl)-l-norvaline Dehydrogenase, domain 2"/>
    <property type="match status" value="1"/>
</dbReference>
<keyword evidence="3" id="KW-0560">Oxidoreductase</keyword>
<evidence type="ECO:0000313" key="7">
    <source>
        <dbReference type="Proteomes" id="UP000595349"/>
    </source>
</evidence>
<gene>
    <name evidence="6" type="ORF">HUG20_10510</name>
</gene>
<keyword evidence="7" id="KW-1185">Reference proteome</keyword>
<comment type="pathway">
    <text evidence="1">Lipid metabolism; butanoate metabolism.</text>
</comment>
<name>A0A7T6ZB68_9BACI</name>
<accession>A0A7T6ZB68</accession>
<dbReference type="InterPro" id="IPR013328">
    <property type="entry name" value="6PGD_dom2"/>
</dbReference>
<sequence length="188" mass="21006">MSSKAMIFFTTSKINSVNYIASLTEDPKKVVGLQFIGYFESIKIVELIKGIHTSQKTLMDAQNILKKMDKEVIILKDSPGFMINRLVFTLINESIHLLNEGIGTPKNIDDEMELGMGMAIGPLKLADKIGLDNTLKILHHLYEETGNNKYLPCPLLKNMVNAGYVGVKSNVGFFNYSAEILDFPIFNT</sequence>
<dbReference type="Pfam" id="PF02737">
    <property type="entry name" value="3HCDH_N"/>
    <property type="match status" value="1"/>
</dbReference>
<dbReference type="KEGG" id="scib:HUG20_10510"/>
<dbReference type="InterPro" id="IPR006108">
    <property type="entry name" value="3HC_DH_C"/>
</dbReference>
<evidence type="ECO:0000256" key="3">
    <source>
        <dbReference type="ARBA" id="ARBA00023002"/>
    </source>
</evidence>
<dbReference type="InterPro" id="IPR006176">
    <property type="entry name" value="3-OHacyl-CoA_DH_NAD-bd"/>
</dbReference>
<dbReference type="Pfam" id="PF00725">
    <property type="entry name" value="3HCDH"/>
    <property type="match status" value="1"/>
</dbReference>
<feature type="domain" description="3-hydroxyacyl-CoA dehydrogenase NAD binding" evidence="5">
    <location>
        <begin position="4"/>
        <end position="77"/>
    </location>
</feature>
<evidence type="ECO:0000259" key="4">
    <source>
        <dbReference type="Pfam" id="PF00725"/>
    </source>
</evidence>
<dbReference type="PANTHER" id="PTHR48075">
    <property type="entry name" value="3-HYDROXYACYL-COA DEHYDROGENASE FAMILY PROTEIN"/>
    <property type="match status" value="1"/>
</dbReference>